<keyword evidence="2" id="KW-0808">Transferase</keyword>
<evidence type="ECO:0000259" key="1">
    <source>
        <dbReference type="Pfam" id="PF13649"/>
    </source>
</evidence>
<keyword evidence="3" id="KW-1185">Reference proteome</keyword>
<dbReference type="Gene3D" id="3.40.50.150">
    <property type="entry name" value="Vaccinia Virus protein VP39"/>
    <property type="match status" value="1"/>
</dbReference>
<dbReference type="OrthoDB" id="3636702at2"/>
<dbReference type="Pfam" id="PF13649">
    <property type="entry name" value="Methyltransf_25"/>
    <property type="match status" value="1"/>
</dbReference>
<comment type="caution">
    <text evidence="2">The sequence shown here is derived from an EMBL/GenBank/DDBJ whole genome shotgun (WGS) entry which is preliminary data.</text>
</comment>
<sequence>MDAKHYGAGYLMDTGDFLKQLKIHSYTPFSLIKEGTIIDLGCGTGMDAVNMADMLGNGVKVIGIDHDPGMIEQAKKAVGVRENVNFVAGEVAPLDFEDNAVSGIRMERVIQHLPQPDKMFQEVYRVLRVDHPLIIVETIWNSLNFYTAHIEIEQKVRDYLTGKKVNNGWAGNKLTSDLLSNGFREVRLETHCMVVRSKEEANRYLFLDRILEEMTDKKVLTEVEVADFLQTLLLADEKGCFTCSMNLVLAKAVK</sequence>
<dbReference type="PANTHER" id="PTHR43591:SF24">
    <property type="entry name" value="2-METHOXY-6-POLYPRENYL-1,4-BENZOQUINOL METHYLASE, MITOCHONDRIAL"/>
    <property type="match status" value="1"/>
</dbReference>
<dbReference type="EMBL" id="SUKA01000005">
    <property type="protein sequence ID" value="TJY64019.1"/>
    <property type="molecule type" value="Genomic_DNA"/>
</dbReference>
<dbReference type="CDD" id="cd02440">
    <property type="entry name" value="AdoMet_MTases"/>
    <property type="match status" value="1"/>
</dbReference>
<dbReference type="InterPro" id="IPR029063">
    <property type="entry name" value="SAM-dependent_MTases_sf"/>
</dbReference>
<gene>
    <name evidence="2" type="ORF">FAZ19_15620</name>
</gene>
<evidence type="ECO:0000313" key="2">
    <source>
        <dbReference type="EMBL" id="TJY64019.1"/>
    </source>
</evidence>
<dbReference type="AlphaFoldDB" id="A0A4V5LXU9"/>
<dbReference type="InterPro" id="IPR041698">
    <property type="entry name" value="Methyltransf_25"/>
</dbReference>
<protein>
    <submittedName>
        <fullName evidence="2">Methyltransferase domain-containing protein</fullName>
    </submittedName>
</protein>
<dbReference type="PANTHER" id="PTHR43591">
    <property type="entry name" value="METHYLTRANSFERASE"/>
    <property type="match status" value="1"/>
</dbReference>
<name>A0A4V5LXU9_9SPHI</name>
<evidence type="ECO:0000313" key="3">
    <source>
        <dbReference type="Proteomes" id="UP000309872"/>
    </source>
</evidence>
<feature type="domain" description="Methyltransferase" evidence="1">
    <location>
        <begin position="37"/>
        <end position="128"/>
    </location>
</feature>
<keyword evidence="2" id="KW-0489">Methyltransferase</keyword>
<organism evidence="2 3">
    <name type="scientific">Sphingobacterium alkalisoli</name>
    <dbReference type="NCBI Taxonomy" id="1874115"/>
    <lineage>
        <taxon>Bacteria</taxon>
        <taxon>Pseudomonadati</taxon>
        <taxon>Bacteroidota</taxon>
        <taxon>Sphingobacteriia</taxon>
        <taxon>Sphingobacteriales</taxon>
        <taxon>Sphingobacteriaceae</taxon>
        <taxon>Sphingobacterium</taxon>
    </lineage>
</organism>
<dbReference type="GO" id="GO:0032259">
    <property type="term" value="P:methylation"/>
    <property type="evidence" value="ECO:0007669"/>
    <property type="project" value="UniProtKB-KW"/>
</dbReference>
<dbReference type="GO" id="GO:0008168">
    <property type="term" value="F:methyltransferase activity"/>
    <property type="evidence" value="ECO:0007669"/>
    <property type="project" value="UniProtKB-KW"/>
</dbReference>
<reference evidence="2 3" key="1">
    <citation type="submission" date="2019-04" db="EMBL/GenBank/DDBJ databases">
        <title>Sphingobacterium olei sp. nov., isolated from oil-contaminated soil.</title>
        <authorList>
            <person name="Liu B."/>
        </authorList>
    </citation>
    <scope>NUCLEOTIDE SEQUENCE [LARGE SCALE GENOMIC DNA]</scope>
    <source>
        <strain evidence="2 3">Y3L14</strain>
    </source>
</reference>
<proteinExistence type="predicted"/>
<accession>A0A4V5LXU9</accession>
<dbReference type="SUPFAM" id="SSF53335">
    <property type="entry name" value="S-adenosyl-L-methionine-dependent methyltransferases"/>
    <property type="match status" value="1"/>
</dbReference>
<dbReference type="Proteomes" id="UP000309872">
    <property type="component" value="Unassembled WGS sequence"/>
</dbReference>